<organism evidence="1 2">
    <name type="scientific">Fictibacillus iocasae</name>
    <dbReference type="NCBI Taxonomy" id="2715437"/>
    <lineage>
        <taxon>Bacteria</taxon>
        <taxon>Bacillati</taxon>
        <taxon>Bacillota</taxon>
        <taxon>Bacilli</taxon>
        <taxon>Bacillales</taxon>
        <taxon>Fictibacillaceae</taxon>
        <taxon>Fictibacillus</taxon>
    </lineage>
</organism>
<accession>A0ABW2NTI7</accession>
<name>A0ABW2NTI7_9BACL</name>
<proteinExistence type="predicted"/>
<protein>
    <recommendedName>
        <fullName evidence="3">LTD domain-containing protein</fullName>
    </recommendedName>
</protein>
<evidence type="ECO:0000313" key="1">
    <source>
        <dbReference type="EMBL" id="MFC7373100.1"/>
    </source>
</evidence>
<dbReference type="EMBL" id="JBHTCP010000050">
    <property type="protein sequence ID" value="MFC7373100.1"/>
    <property type="molecule type" value="Genomic_DNA"/>
</dbReference>
<dbReference type="Proteomes" id="UP001596549">
    <property type="component" value="Unassembled WGS sequence"/>
</dbReference>
<dbReference type="RefSeq" id="WP_379750693.1">
    <property type="nucleotide sequence ID" value="NZ_JBHTCP010000050.1"/>
</dbReference>
<gene>
    <name evidence="1" type="ORF">ACFQPF_15780</name>
</gene>
<evidence type="ECO:0000313" key="2">
    <source>
        <dbReference type="Proteomes" id="UP001596549"/>
    </source>
</evidence>
<sequence>MMIMQLLTTGAIENSSVNGLRPTNEVIIILKNNDGNNAVNIQGYYLTDTQNQYVQEVFSMVPYQVSIREYQTQFDAFEFKFSVESGTDIDISVWGKDAEGNLVASHRLVPAELSVVQSATTAVTTANANLIGVDAPLDSQFSDLRVAQKSAQFEVKSVYGITFLRDETAGVAGGDVTNDGTLYYVSTSSNPASYARLQTAERGRYIPGRAAEASIGLLITQLPQGDQIIRWGYFDDLDGFFFGVNANGYFIGIRRQGMDLIIPRSEWNVDPLDGTGPSRQSIDLGTGHIFIITYSWGFGTVSFRIAASEPSNGTNQEVFILHNFDPPDTTTIQDPNQPVRIEVVNNGTALPLTVPVAGRSYSIIGEDTPQYRITSERRSVTVETEYFPILAFRRKTTFPPGTRRPNTVTLRLEGVDLAPTAPMFYEIRIGADVDGVYEPFPTRTTLIQPNETALEVNNNCTEVNGGYVAFQGLSAGGGSPRVLTSQDLQDLVIPFNVSIVLVGATFSGQSTVNAVLRIREEW</sequence>
<keyword evidence="2" id="KW-1185">Reference proteome</keyword>
<comment type="caution">
    <text evidence="1">The sequence shown here is derived from an EMBL/GenBank/DDBJ whole genome shotgun (WGS) entry which is preliminary data.</text>
</comment>
<evidence type="ECO:0008006" key="3">
    <source>
        <dbReference type="Google" id="ProtNLM"/>
    </source>
</evidence>
<reference evidence="2" key="1">
    <citation type="journal article" date="2019" name="Int. J. Syst. Evol. Microbiol.">
        <title>The Global Catalogue of Microorganisms (GCM) 10K type strain sequencing project: providing services to taxonomists for standard genome sequencing and annotation.</title>
        <authorList>
            <consortium name="The Broad Institute Genomics Platform"/>
            <consortium name="The Broad Institute Genome Sequencing Center for Infectious Disease"/>
            <person name="Wu L."/>
            <person name="Ma J."/>
        </authorList>
    </citation>
    <scope>NUCLEOTIDE SEQUENCE [LARGE SCALE GENOMIC DNA]</scope>
    <source>
        <strain evidence="2">NBRC 106396</strain>
    </source>
</reference>